<dbReference type="AlphaFoldDB" id="A0A212UCU5"/>
<organism evidence="7 8">
    <name type="scientific">Hymenobacter gelipurpurascens</name>
    <dbReference type="NCBI Taxonomy" id="89968"/>
    <lineage>
        <taxon>Bacteria</taxon>
        <taxon>Pseudomonadati</taxon>
        <taxon>Bacteroidota</taxon>
        <taxon>Cytophagia</taxon>
        <taxon>Cytophagales</taxon>
        <taxon>Hymenobacteraceae</taxon>
        <taxon>Hymenobacter</taxon>
    </lineage>
</organism>
<dbReference type="PANTHER" id="PTHR30250">
    <property type="entry name" value="PST FAMILY PREDICTED COLANIC ACID TRANSPORTER"/>
    <property type="match status" value="1"/>
</dbReference>
<evidence type="ECO:0000313" key="8">
    <source>
        <dbReference type="Proteomes" id="UP000198131"/>
    </source>
</evidence>
<proteinExistence type="predicted"/>
<dbReference type="Proteomes" id="UP000198131">
    <property type="component" value="Unassembled WGS sequence"/>
</dbReference>
<reference evidence="8" key="1">
    <citation type="submission" date="2017-06" db="EMBL/GenBank/DDBJ databases">
        <authorList>
            <person name="Varghese N."/>
            <person name="Submissions S."/>
        </authorList>
    </citation>
    <scope>NUCLEOTIDE SEQUENCE [LARGE SCALE GENOMIC DNA]</scope>
    <source>
        <strain evidence="8">DSM 11116</strain>
    </source>
</reference>
<protein>
    <submittedName>
        <fullName evidence="7">Membrane protein involved in the export of O-antigen and teichoic acid</fullName>
    </submittedName>
</protein>
<feature type="transmembrane region" description="Helical" evidence="6">
    <location>
        <begin position="327"/>
        <end position="344"/>
    </location>
</feature>
<gene>
    <name evidence="7" type="ORF">SAMN06265337_3115</name>
</gene>
<feature type="transmembrane region" description="Helical" evidence="6">
    <location>
        <begin position="381"/>
        <end position="402"/>
    </location>
</feature>
<accession>A0A212UCU5</accession>
<evidence type="ECO:0000256" key="2">
    <source>
        <dbReference type="ARBA" id="ARBA00022475"/>
    </source>
</evidence>
<comment type="subcellular location">
    <subcellularLocation>
        <location evidence="1">Cell membrane</location>
        <topology evidence="1">Multi-pass membrane protein</topology>
    </subcellularLocation>
</comment>
<evidence type="ECO:0000256" key="5">
    <source>
        <dbReference type="ARBA" id="ARBA00023136"/>
    </source>
</evidence>
<feature type="transmembrane region" description="Helical" evidence="6">
    <location>
        <begin position="448"/>
        <end position="466"/>
    </location>
</feature>
<feature type="transmembrane region" description="Helical" evidence="6">
    <location>
        <begin position="21"/>
        <end position="41"/>
    </location>
</feature>
<feature type="transmembrane region" description="Helical" evidence="6">
    <location>
        <begin position="150"/>
        <end position="172"/>
    </location>
</feature>
<keyword evidence="2" id="KW-1003">Cell membrane</keyword>
<feature type="transmembrane region" description="Helical" evidence="6">
    <location>
        <begin position="238"/>
        <end position="255"/>
    </location>
</feature>
<feature type="transmembrane region" description="Helical" evidence="6">
    <location>
        <begin position="356"/>
        <end position="375"/>
    </location>
</feature>
<evidence type="ECO:0000256" key="1">
    <source>
        <dbReference type="ARBA" id="ARBA00004651"/>
    </source>
</evidence>
<evidence type="ECO:0000256" key="3">
    <source>
        <dbReference type="ARBA" id="ARBA00022692"/>
    </source>
</evidence>
<evidence type="ECO:0000256" key="6">
    <source>
        <dbReference type="SAM" id="Phobius"/>
    </source>
</evidence>
<feature type="transmembrane region" description="Helical" evidence="6">
    <location>
        <begin position="261"/>
        <end position="277"/>
    </location>
</feature>
<feature type="transmembrane region" description="Helical" evidence="6">
    <location>
        <begin position="422"/>
        <end position="442"/>
    </location>
</feature>
<keyword evidence="4 6" id="KW-1133">Transmembrane helix</keyword>
<feature type="transmembrane region" description="Helical" evidence="6">
    <location>
        <begin position="121"/>
        <end position="143"/>
    </location>
</feature>
<evidence type="ECO:0000313" key="7">
    <source>
        <dbReference type="EMBL" id="SNC75911.1"/>
    </source>
</evidence>
<feature type="transmembrane region" description="Helical" evidence="6">
    <location>
        <begin position="178"/>
        <end position="197"/>
    </location>
</feature>
<feature type="transmembrane region" description="Helical" evidence="6">
    <location>
        <begin position="94"/>
        <end position="115"/>
    </location>
</feature>
<keyword evidence="8" id="KW-1185">Reference proteome</keyword>
<dbReference type="InterPro" id="IPR050833">
    <property type="entry name" value="Poly_Biosynth_Transport"/>
</dbReference>
<dbReference type="EMBL" id="FYEW01000002">
    <property type="protein sequence ID" value="SNC75911.1"/>
    <property type="molecule type" value="Genomic_DNA"/>
</dbReference>
<sequence length="491" mass="53710">MNVMPKPGGSTSGTLLGNSAYIFLIRFFPALASVAALVWLSRYMEPAYYGRYQSFWVQWQVLQVVACLGLPTLVLSYPAARVSGLAKGITRKQAALLGSWMLLVAIGFALLQQYVGSPFGPWQAGTFLLLSTPVAVLEAFALLGRQLRSVALLNVAYAGVFGLSHAFLVGRLLNSEQLLGWLLVANLLRLVALGQLARRHYRSQESAVPIQLHTVQSLWMHTALNEVVQMLFRWVDKFALNFVLPAALFALYFNGTLDVPFLPLLLGATGSALLLHFNQPGLPDAERLATLKSAATVLSAIVFPLFFFLLFFRYELFGVVFAHRYDGAVPLFLVSSLVLPLRAYNFTALLQHKGCGRVITTGALLDLLLAFALMYPLYRLLGLSGVALAFVISTYCQAGYYLAQTAQLLGQSWVDLLPCRPWLFQFVGFGIGLFLLHSLLAAVFSEQLMVVVGGSGVGLVVLLVVWRAKTGKAGLLHTPTSEKVTPERIGH</sequence>
<feature type="transmembrane region" description="Helical" evidence="6">
    <location>
        <begin position="289"/>
        <end position="312"/>
    </location>
</feature>
<keyword evidence="3 6" id="KW-0812">Transmembrane</keyword>
<dbReference type="GO" id="GO:0005886">
    <property type="term" value="C:plasma membrane"/>
    <property type="evidence" value="ECO:0007669"/>
    <property type="project" value="UniProtKB-SubCell"/>
</dbReference>
<evidence type="ECO:0000256" key="4">
    <source>
        <dbReference type="ARBA" id="ARBA00022989"/>
    </source>
</evidence>
<name>A0A212UCU5_9BACT</name>
<feature type="transmembrane region" description="Helical" evidence="6">
    <location>
        <begin position="61"/>
        <end position="82"/>
    </location>
</feature>
<dbReference type="PANTHER" id="PTHR30250:SF11">
    <property type="entry name" value="O-ANTIGEN TRANSPORTER-RELATED"/>
    <property type="match status" value="1"/>
</dbReference>
<keyword evidence="5 6" id="KW-0472">Membrane</keyword>